<evidence type="ECO:0000256" key="1">
    <source>
        <dbReference type="ARBA" id="ARBA00009690"/>
    </source>
</evidence>
<comment type="subunit">
    <text evidence="5">Homodimer. Polymerizes to form a dynamic ring structure in a strictly GTP-dependent manner.</text>
</comment>
<feature type="domain" description="Tubulin/FtsZ GTPase" evidence="6">
    <location>
        <begin position="13"/>
        <end position="205"/>
    </location>
</feature>
<dbReference type="AlphaFoldDB" id="A0A0G1NNN1"/>
<evidence type="ECO:0000259" key="6">
    <source>
        <dbReference type="SMART" id="SM00864"/>
    </source>
</evidence>
<dbReference type="EMBL" id="LCLU01000018">
    <property type="protein sequence ID" value="KKU21942.1"/>
    <property type="molecule type" value="Genomic_DNA"/>
</dbReference>
<dbReference type="FunFam" id="3.40.50.1440:FF:000001">
    <property type="entry name" value="Cell division protein FtsZ"/>
    <property type="match status" value="1"/>
</dbReference>
<dbReference type="InterPro" id="IPR008280">
    <property type="entry name" value="Tub_FtsZ_C"/>
</dbReference>
<evidence type="ECO:0000313" key="9">
    <source>
        <dbReference type="Proteomes" id="UP000034569"/>
    </source>
</evidence>
<comment type="caution">
    <text evidence="8">The sequence shown here is derived from an EMBL/GenBank/DDBJ whole genome shotgun (WGS) entry which is preliminary data.</text>
</comment>
<dbReference type="SMART" id="SM00865">
    <property type="entry name" value="Tubulin_C"/>
    <property type="match status" value="1"/>
</dbReference>
<dbReference type="Gene3D" id="3.40.50.1440">
    <property type="entry name" value="Tubulin/FtsZ, GTPase domain"/>
    <property type="match status" value="1"/>
</dbReference>
<evidence type="ECO:0000256" key="5">
    <source>
        <dbReference type="RuleBase" id="RU000631"/>
    </source>
</evidence>
<accession>A0A0G1NNN1</accession>
<dbReference type="PROSITE" id="PS01135">
    <property type="entry name" value="FTSZ_2"/>
    <property type="match status" value="1"/>
</dbReference>
<dbReference type="CDD" id="cd02201">
    <property type="entry name" value="FtsZ_type1"/>
    <property type="match status" value="1"/>
</dbReference>
<dbReference type="PATRIC" id="fig|1618619.3.peg.377"/>
<evidence type="ECO:0000313" key="8">
    <source>
        <dbReference type="EMBL" id="KKU21942.1"/>
    </source>
</evidence>
<reference evidence="8 9" key="1">
    <citation type="journal article" date="2015" name="Nature">
        <title>rRNA introns, odd ribosomes, and small enigmatic genomes across a large radiation of phyla.</title>
        <authorList>
            <person name="Brown C.T."/>
            <person name="Hug L.A."/>
            <person name="Thomas B.C."/>
            <person name="Sharon I."/>
            <person name="Castelle C.J."/>
            <person name="Singh A."/>
            <person name="Wilkins M.J."/>
            <person name="Williams K.H."/>
            <person name="Banfield J.F."/>
        </authorList>
    </citation>
    <scope>NUCLEOTIDE SEQUENCE [LARGE SCALE GENOMIC DNA]</scope>
</reference>
<dbReference type="PRINTS" id="PR00423">
    <property type="entry name" value="CELLDVISFTSZ"/>
</dbReference>
<sequence length="384" mass="40640">MPQIKPDMETFAKIKVVGVGGGGGNAISRMVAANIKGVEFLAVNTDAQDLHNCKANEKIHIGKNATRGLGAGMNPEIGRQAAEENREEIQQALKGADMVFITCGLGGGTGTGASPVIAEIAKDSGALTIGVVTKPFSFEGAQRRQLAEEGWAQLKERVDALIVIPNDRILQIIDRNTSLIDAFAKVDDVLRQGVQGISNLITYPGIINVDFADIRAIMQNAGSALMGIGSATGEDRAIVAAKAAINSPLLELSIDGAKGVLFSISGGQDLGMLEVNEAAKVITESIDSDAKIIFGAIHDDKLKKGEIKVTVIATGFDEGAPVKTVSLPLKINGAANAETEKKAPSEELFRQSADHKTKKIVSSDSDLKDETEWDIPTFIRKKMK</sequence>
<keyword evidence="2 5" id="KW-0547">Nucleotide-binding</keyword>
<protein>
    <recommendedName>
        <fullName evidence="4 5">Cell division protein FtsZ</fullName>
    </recommendedName>
</protein>
<comment type="similarity">
    <text evidence="1 5">Belongs to the FtsZ family.</text>
</comment>
<dbReference type="SUPFAM" id="SSF52490">
    <property type="entry name" value="Tubulin nucleotide-binding domain-like"/>
    <property type="match status" value="1"/>
</dbReference>
<dbReference type="GO" id="GO:0005525">
    <property type="term" value="F:GTP binding"/>
    <property type="evidence" value="ECO:0007669"/>
    <property type="project" value="UniProtKB-KW"/>
</dbReference>
<dbReference type="InterPro" id="IPR036525">
    <property type="entry name" value="Tubulin/FtsZ_GTPase_sf"/>
</dbReference>
<proteinExistence type="inferred from homology"/>
<dbReference type="SUPFAM" id="SSF55307">
    <property type="entry name" value="Tubulin C-terminal domain-like"/>
    <property type="match status" value="1"/>
</dbReference>
<dbReference type="InterPro" id="IPR003008">
    <property type="entry name" value="Tubulin_FtsZ_GTPase"/>
</dbReference>
<dbReference type="NCBIfam" id="TIGR00065">
    <property type="entry name" value="ftsZ"/>
    <property type="match status" value="1"/>
</dbReference>
<dbReference type="GO" id="GO:0003924">
    <property type="term" value="F:GTPase activity"/>
    <property type="evidence" value="ECO:0007669"/>
    <property type="project" value="UniProtKB-UniRule"/>
</dbReference>
<dbReference type="InterPro" id="IPR037103">
    <property type="entry name" value="Tubulin/FtsZ-like_C"/>
</dbReference>
<dbReference type="InterPro" id="IPR024757">
    <property type="entry name" value="FtsZ_C"/>
</dbReference>
<evidence type="ECO:0000256" key="4">
    <source>
        <dbReference type="NCBIfam" id="TIGR00065"/>
    </source>
</evidence>
<feature type="domain" description="Tubulin/FtsZ 2-layer sandwich" evidence="7">
    <location>
        <begin position="207"/>
        <end position="325"/>
    </location>
</feature>
<dbReference type="InterPro" id="IPR000158">
    <property type="entry name" value="Cell_div_FtsZ"/>
</dbReference>
<name>A0A0G1NNN1_9BACT</name>
<gene>
    <name evidence="8" type="ORF">UX33_C0018G0001</name>
</gene>
<dbReference type="HAMAP" id="MF_00909">
    <property type="entry name" value="FtsZ"/>
    <property type="match status" value="1"/>
</dbReference>
<dbReference type="GO" id="GO:0032153">
    <property type="term" value="C:cell division site"/>
    <property type="evidence" value="ECO:0007669"/>
    <property type="project" value="TreeGrafter"/>
</dbReference>
<keyword evidence="5" id="KW-0131">Cell cycle</keyword>
<dbReference type="InterPro" id="IPR045061">
    <property type="entry name" value="FtsZ/CetZ"/>
</dbReference>
<keyword evidence="3 5" id="KW-0342">GTP-binding</keyword>
<dbReference type="Pfam" id="PF12327">
    <property type="entry name" value="FtsZ_C"/>
    <property type="match status" value="1"/>
</dbReference>
<comment type="subcellular location">
    <subcellularLocation>
        <location evidence="5">Cytoplasm</location>
    </subcellularLocation>
</comment>
<evidence type="ECO:0000256" key="2">
    <source>
        <dbReference type="ARBA" id="ARBA00022741"/>
    </source>
</evidence>
<dbReference type="Proteomes" id="UP000034569">
    <property type="component" value="Unassembled WGS sequence"/>
</dbReference>
<organism evidence="8 9">
    <name type="scientific">Candidatus Azambacteria bacterium GW2011_GWC1_46_13</name>
    <dbReference type="NCBI Taxonomy" id="1618619"/>
    <lineage>
        <taxon>Bacteria</taxon>
        <taxon>Candidatus Azamiibacteriota</taxon>
    </lineage>
</organism>
<keyword evidence="5 8" id="KW-0132">Cell division</keyword>
<dbReference type="SMART" id="SM00864">
    <property type="entry name" value="Tubulin"/>
    <property type="match status" value="1"/>
</dbReference>
<feature type="non-terminal residue" evidence="8">
    <location>
        <position position="1"/>
    </location>
</feature>
<dbReference type="GO" id="GO:0005737">
    <property type="term" value="C:cytoplasm"/>
    <property type="evidence" value="ECO:0007669"/>
    <property type="project" value="UniProtKB-SubCell"/>
</dbReference>
<dbReference type="InterPro" id="IPR018316">
    <property type="entry name" value="Tubulin/FtsZ_2-layer-sand-dom"/>
</dbReference>
<dbReference type="Pfam" id="PF00091">
    <property type="entry name" value="Tubulin"/>
    <property type="match status" value="1"/>
</dbReference>
<comment type="function">
    <text evidence="5">Essential cell division protein that forms a contractile ring structure (Z ring) at the future cell division site. The regulation of the ring assembly controls the timing and the location of cell division. One of the functions of the FtsZ ring is to recruit other cell division proteins to the septum to produce a new cell wall between the dividing cells. Binds GTP and shows GTPase activity.</text>
</comment>
<dbReference type="InterPro" id="IPR020805">
    <property type="entry name" value="Cell_div_FtsZ_CS"/>
</dbReference>
<dbReference type="PANTHER" id="PTHR30314:SF3">
    <property type="entry name" value="MITOCHONDRIAL DIVISION PROTEIN FSZA"/>
    <property type="match status" value="1"/>
</dbReference>
<dbReference type="Gene3D" id="3.30.1330.20">
    <property type="entry name" value="Tubulin/FtsZ, C-terminal domain"/>
    <property type="match status" value="1"/>
</dbReference>
<dbReference type="PANTHER" id="PTHR30314">
    <property type="entry name" value="CELL DIVISION PROTEIN FTSZ-RELATED"/>
    <property type="match status" value="1"/>
</dbReference>
<evidence type="ECO:0000256" key="3">
    <source>
        <dbReference type="ARBA" id="ARBA00023134"/>
    </source>
</evidence>
<evidence type="ECO:0000259" key="7">
    <source>
        <dbReference type="SMART" id="SM00865"/>
    </source>
</evidence>
<keyword evidence="5" id="KW-0717">Septation</keyword>
<dbReference type="GO" id="GO:0000917">
    <property type="term" value="P:division septum assembly"/>
    <property type="evidence" value="ECO:0007669"/>
    <property type="project" value="UniProtKB-KW"/>
</dbReference>